<keyword evidence="3 6" id="KW-0547">Nucleotide-binding</keyword>
<dbReference type="InterPro" id="IPR017441">
    <property type="entry name" value="Protein_kinase_ATP_BS"/>
</dbReference>
<dbReference type="Proteomes" id="UP001153712">
    <property type="component" value="Chromosome 1"/>
</dbReference>
<organism evidence="9 10">
    <name type="scientific">Phyllotreta striolata</name>
    <name type="common">Striped flea beetle</name>
    <name type="synonym">Crioceris striolata</name>
    <dbReference type="NCBI Taxonomy" id="444603"/>
    <lineage>
        <taxon>Eukaryota</taxon>
        <taxon>Metazoa</taxon>
        <taxon>Ecdysozoa</taxon>
        <taxon>Arthropoda</taxon>
        <taxon>Hexapoda</taxon>
        <taxon>Insecta</taxon>
        <taxon>Pterygota</taxon>
        <taxon>Neoptera</taxon>
        <taxon>Endopterygota</taxon>
        <taxon>Coleoptera</taxon>
        <taxon>Polyphaga</taxon>
        <taxon>Cucujiformia</taxon>
        <taxon>Chrysomeloidea</taxon>
        <taxon>Chrysomelidae</taxon>
        <taxon>Galerucinae</taxon>
        <taxon>Alticini</taxon>
        <taxon>Phyllotreta</taxon>
    </lineage>
</organism>
<dbReference type="OrthoDB" id="346907at2759"/>
<name>A0A9N9TE61_PHYSR</name>
<dbReference type="InterPro" id="IPR000719">
    <property type="entry name" value="Prot_kinase_dom"/>
</dbReference>
<dbReference type="FunFam" id="3.30.200.20:FF:000042">
    <property type="entry name" value="Aurora kinase A"/>
    <property type="match status" value="1"/>
</dbReference>
<dbReference type="PROSITE" id="PS50011">
    <property type="entry name" value="PROTEIN_KINASE_DOM"/>
    <property type="match status" value="1"/>
</dbReference>
<dbReference type="InterPro" id="IPR008271">
    <property type="entry name" value="Ser/Thr_kinase_AS"/>
</dbReference>
<reference evidence="9" key="1">
    <citation type="submission" date="2022-01" db="EMBL/GenBank/DDBJ databases">
        <authorList>
            <person name="King R."/>
        </authorList>
    </citation>
    <scope>NUCLEOTIDE SEQUENCE</scope>
</reference>
<keyword evidence="4" id="KW-0418">Kinase</keyword>
<keyword evidence="10" id="KW-1185">Reference proteome</keyword>
<evidence type="ECO:0000256" key="5">
    <source>
        <dbReference type="ARBA" id="ARBA00022840"/>
    </source>
</evidence>
<dbReference type="PANTHER" id="PTHR24347">
    <property type="entry name" value="SERINE/THREONINE-PROTEIN KINASE"/>
    <property type="match status" value="1"/>
</dbReference>
<evidence type="ECO:0000256" key="1">
    <source>
        <dbReference type="ARBA" id="ARBA00022527"/>
    </source>
</evidence>
<sequence length="354" mass="41173">MISGAGYQERNTRNLTEKSIRHIKCDDVRVLFSIFEFKQEIGHGSFGLVVEAIEKSNSHHYAIKIVNKFTRKRASRFQMSLRLDEIYREIKILKAVNHPNIVILHRVYETSRKIYMVFELCHENLFDRFKTDNPFSDKVVRKITKQLVDAVYYLHKHDIVHRDIKMENILFTTNPDDPTDTYFIKLTDFGLSVKKLSTGIQGMLRDRVGTIIYMAPEILLECTYSELCDIWSVGVILYTMMYGKYPFTASNNKDLAAKIITHEPEFPTKLLDLNCVNLMKAALVKDPVSRITASEMMKNPWLSDNKMDRIWKKETVIDYMTLWKEEMLLPGQESDWVSDYSGVLTEGGSDIPIM</sequence>
<protein>
    <recommendedName>
        <fullName evidence="8">Protein kinase domain-containing protein</fullName>
    </recommendedName>
</protein>
<evidence type="ECO:0000313" key="9">
    <source>
        <dbReference type="EMBL" id="CAG9854512.1"/>
    </source>
</evidence>
<dbReference type="PROSITE" id="PS00107">
    <property type="entry name" value="PROTEIN_KINASE_ATP"/>
    <property type="match status" value="1"/>
</dbReference>
<evidence type="ECO:0000313" key="10">
    <source>
        <dbReference type="Proteomes" id="UP001153712"/>
    </source>
</evidence>
<dbReference type="PROSITE" id="PS00108">
    <property type="entry name" value="PROTEIN_KINASE_ST"/>
    <property type="match status" value="1"/>
</dbReference>
<evidence type="ECO:0000259" key="8">
    <source>
        <dbReference type="PROSITE" id="PS50011"/>
    </source>
</evidence>
<keyword evidence="5 6" id="KW-0067">ATP-binding</keyword>
<gene>
    <name evidence="9" type="ORF">PHYEVI_LOCUS974</name>
</gene>
<dbReference type="Pfam" id="PF00069">
    <property type="entry name" value="Pkinase"/>
    <property type="match status" value="1"/>
</dbReference>
<dbReference type="FunFam" id="1.10.510.10:FF:000571">
    <property type="entry name" value="Maternal embryonic leucine zipper kinase"/>
    <property type="match status" value="1"/>
</dbReference>
<feature type="binding site" evidence="6">
    <location>
        <position position="64"/>
    </location>
    <ligand>
        <name>ATP</name>
        <dbReference type="ChEBI" id="CHEBI:30616"/>
    </ligand>
</feature>
<comment type="similarity">
    <text evidence="7">Belongs to the protein kinase superfamily.</text>
</comment>
<dbReference type="PIRSF" id="PIRSF000654">
    <property type="entry name" value="Integrin-linked_kinase"/>
    <property type="match status" value="1"/>
</dbReference>
<dbReference type="SMART" id="SM00220">
    <property type="entry name" value="S_TKc"/>
    <property type="match status" value="1"/>
</dbReference>
<evidence type="ECO:0000256" key="2">
    <source>
        <dbReference type="ARBA" id="ARBA00022679"/>
    </source>
</evidence>
<keyword evidence="1 7" id="KW-0723">Serine/threonine-protein kinase</keyword>
<evidence type="ECO:0000256" key="4">
    <source>
        <dbReference type="ARBA" id="ARBA00022777"/>
    </source>
</evidence>
<dbReference type="Gene3D" id="1.10.510.10">
    <property type="entry name" value="Transferase(Phosphotransferase) domain 1"/>
    <property type="match status" value="1"/>
</dbReference>
<keyword evidence="2" id="KW-0808">Transferase</keyword>
<accession>A0A9N9TE61</accession>
<feature type="domain" description="Protein kinase" evidence="8">
    <location>
        <begin position="35"/>
        <end position="302"/>
    </location>
</feature>
<evidence type="ECO:0000256" key="7">
    <source>
        <dbReference type="RuleBase" id="RU000304"/>
    </source>
</evidence>
<dbReference type="GO" id="GO:0004674">
    <property type="term" value="F:protein serine/threonine kinase activity"/>
    <property type="evidence" value="ECO:0007669"/>
    <property type="project" value="UniProtKB-KW"/>
</dbReference>
<proteinExistence type="inferred from homology"/>
<dbReference type="EMBL" id="OU900094">
    <property type="protein sequence ID" value="CAG9854512.1"/>
    <property type="molecule type" value="Genomic_DNA"/>
</dbReference>
<dbReference type="InterPro" id="IPR011009">
    <property type="entry name" value="Kinase-like_dom_sf"/>
</dbReference>
<evidence type="ECO:0000256" key="6">
    <source>
        <dbReference type="PROSITE-ProRule" id="PRU10141"/>
    </source>
</evidence>
<dbReference type="AlphaFoldDB" id="A0A9N9TE61"/>
<evidence type="ECO:0000256" key="3">
    <source>
        <dbReference type="ARBA" id="ARBA00022741"/>
    </source>
</evidence>
<dbReference type="GO" id="GO:0005524">
    <property type="term" value="F:ATP binding"/>
    <property type="evidence" value="ECO:0007669"/>
    <property type="project" value="UniProtKB-UniRule"/>
</dbReference>
<dbReference type="SUPFAM" id="SSF56112">
    <property type="entry name" value="Protein kinase-like (PK-like)"/>
    <property type="match status" value="1"/>
</dbReference>